<organism evidence="1 2">
    <name type="scientific">Flavobacterium fluviale</name>
    <dbReference type="NCBI Taxonomy" id="2249356"/>
    <lineage>
        <taxon>Bacteria</taxon>
        <taxon>Pseudomonadati</taxon>
        <taxon>Bacteroidota</taxon>
        <taxon>Flavobacteriia</taxon>
        <taxon>Flavobacteriales</taxon>
        <taxon>Flavobacteriaceae</taxon>
        <taxon>Flavobacterium</taxon>
    </lineage>
</organism>
<dbReference type="AlphaFoldDB" id="A0A344LWG5"/>
<dbReference type="Proteomes" id="UP000251561">
    <property type="component" value="Chromosome"/>
</dbReference>
<proteinExistence type="predicted"/>
<dbReference type="EMBL" id="CP030261">
    <property type="protein sequence ID" value="AXB58257.1"/>
    <property type="molecule type" value="Genomic_DNA"/>
</dbReference>
<accession>A0A344LWG5</accession>
<dbReference type="KEGG" id="ffl:HYN86_17320"/>
<evidence type="ECO:0000313" key="1">
    <source>
        <dbReference type="EMBL" id="AXB58257.1"/>
    </source>
</evidence>
<sequence length="374" mass="37947">MAQTETVVTPNGKKVTFYPGAPGTADNGLTITSGNIQLGGALTKPSILTTTSAYTLAILGLQTGTSTDDLVVTDANGVLRKIAPSNLITKYDLSSTTPNTVLEVNGLGAALAAASVNIKPSATVGEVLTTTATGVVGWKKPAVDAGDITTKADLTSSTPSVLTVSGTGATLINATVGIKPSENIDEVLTTGPGGVVGWKKVGAGDITAKADITTNTPSTVLQVSGTGATLVAASVDIKPSVNVGEVLTTTEAGVVGWKAAAASNLMEIKKISSNYTVTTADYTIIASKLTGDITISLPDATANKGRILVINQFNTLLADGKTPVIVNFNKSVIYSDSVSLPYLAGSIFEGATAGSAKVTLQSDGTDWYVITYNM</sequence>
<protein>
    <submittedName>
        <fullName evidence="1">Uncharacterized protein</fullName>
    </submittedName>
</protein>
<name>A0A344LWG5_9FLAO</name>
<dbReference type="OrthoDB" id="1247310at2"/>
<evidence type="ECO:0000313" key="2">
    <source>
        <dbReference type="Proteomes" id="UP000251561"/>
    </source>
</evidence>
<keyword evidence="2" id="KW-1185">Reference proteome</keyword>
<gene>
    <name evidence="1" type="ORF">HYN86_17320</name>
</gene>
<reference evidence="1 2" key="1">
    <citation type="submission" date="2018-06" db="EMBL/GenBank/DDBJ databases">
        <title>Genome sequencing of Flavobacterium.</title>
        <authorList>
            <person name="Baek M.-G."/>
            <person name="Yi H."/>
        </authorList>
    </citation>
    <scope>NUCLEOTIDE SEQUENCE [LARGE SCALE GENOMIC DNA]</scope>
    <source>
        <strain evidence="1 2">HYN0086</strain>
    </source>
</reference>